<evidence type="ECO:0000313" key="1">
    <source>
        <dbReference type="EMBL" id="CAG8970910.1"/>
    </source>
</evidence>
<organism evidence="1 2">
    <name type="scientific">Hymenoscyphus albidus</name>
    <dbReference type="NCBI Taxonomy" id="595503"/>
    <lineage>
        <taxon>Eukaryota</taxon>
        <taxon>Fungi</taxon>
        <taxon>Dikarya</taxon>
        <taxon>Ascomycota</taxon>
        <taxon>Pezizomycotina</taxon>
        <taxon>Leotiomycetes</taxon>
        <taxon>Helotiales</taxon>
        <taxon>Helotiaceae</taxon>
        <taxon>Hymenoscyphus</taxon>
    </lineage>
</organism>
<gene>
    <name evidence="1" type="ORF">HYALB_00000889</name>
</gene>
<keyword evidence="2" id="KW-1185">Reference proteome</keyword>
<reference evidence="1" key="1">
    <citation type="submission" date="2021-07" db="EMBL/GenBank/DDBJ databases">
        <authorList>
            <person name="Durling M."/>
        </authorList>
    </citation>
    <scope>NUCLEOTIDE SEQUENCE</scope>
</reference>
<dbReference type="Proteomes" id="UP000701801">
    <property type="component" value="Unassembled WGS sequence"/>
</dbReference>
<comment type="caution">
    <text evidence="1">The sequence shown here is derived from an EMBL/GenBank/DDBJ whole genome shotgun (WGS) entry which is preliminary data.</text>
</comment>
<sequence length="268" mass="31065">MDTKTIRVNTYVDIATTLARQPRPHREPRTNSKDVMARGNFTDIWSIRSDWEKRIKRWQEEVHGRRTSIKSINLRDMRIGTLFLQHPIPGVAVWNIFQACYEIDRIVCSRPKLRQVITGWEELPMLQYLDNPEIKECWKESLGDMRAAISENKSHAEQPTENEFLRFEKDGDRKKNRKRPGVEEHISAISYGVDNLEDLWYELSKSFQVSPDMKDAVHTKEILDAIVTSIVRKFAMISTALKDESSNAVTTGDSIQSISKLSTSMSFY</sequence>
<dbReference type="OrthoDB" id="4733511at2759"/>
<evidence type="ECO:0000313" key="2">
    <source>
        <dbReference type="Proteomes" id="UP000701801"/>
    </source>
</evidence>
<dbReference type="EMBL" id="CAJVRM010000003">
    <property type="protein sequence ID" value="CAG8970910.1"/>
    <property type="molecule type" value="Genomic_DNA"/>
</dbReference>
<protein>
    <submittedName>
        <fullName evidence="1">Uncharacterized protein</fullName>
    </submittedName>
</protein>
<proteinExistence type="predicted"/>
<name>A0A9N9L9B7_9HELO</name>
<dbReference type="AlphaFoldDB" id="A0A9N9L9B7"/>
<accession>A0A9N9L9B7</accession>